<dbReference type="Gene3D" id="3.30.420.10">
    <property type="entry name" value="Ribonuclease H-like superfamily/Ribonuclease H"/>
    <property type="match status" value="1"/>
</dbReference>
<evidence type="ECO:0000256" key="4">
    <source>
        <dbReference type="ARBA" id="ARBA00004496"/>
    </source>
</evidence>
<dbReference type="SUPFAM" id="SSF53098">
    <property type="entry name" value="Ribonuclease H-like"/>
    <property type="match status" value="1"/>
</dbReference>
<dbReference type="GO" id="GO:0003723">
    <property type="term" value="F:RNA binding"/>
    <property type="evidence" value="ECO:0007669"/>
    <property type="project" value="UniProtKB-UniRule"/>
</dbReference>
<dbReference type="Pfam" id="PF01351">
    <property type="entry name" value="RNase_HII"/>
    <property type="match status" value="1"/>
</dbReference>
<feature type="domain" description="RNase H type-2" evidence="14">
    <location>
        <begin position="21"/>
        <end position="212"/>
    </location>
</feature>
<dbReference type="GO" id="GO:0046872">
    <property type="term" value="F:metal ion binding"/>
    <property type="evidence" value="ECO:0007669"/>
    <property type="project" value="UniProtKB-KW"/>
</dbReference>
<dbReference type="GO" id="GO:0032299">
    <property type="term" value="C:ribonuclease H2 complex"/>
    <property type="evidence" value="ECO:0007669"/>
    <property type="project" value="TreeGrafter"/>
</dbReference>
<comment type="similarity">
    <text evidence="5 13">Belongs to the RNase HII family.</text>
</comment>
<evidence type="ECO:0000256" key="8">
    <source>
        <dbReference type="ARBA" id="ARBA00022723"/>
    </source>
</evidence>
<dbReference type="InterPro" id="IPR024567">
    <property type="entry name" value="RNase_HII/HIII_dom"/>
</dbReference>
<dbReference type="InterPro" id="IPR036397">
    <property type="entry name" value="RNaseH_sf"/>
</dbReference>
<comment type="cofactor">
    <cofactor evidence="2">
        <name>Mg(2+)</name>
        <dbReference type="ChEBI" id="CHEBI:18420"/>
    </cofactor>
</comment>
<keyword evidence="8 12" id="KW-0479">Metal-binding</keyword>
<comment type="function">
    <text evidence="3 13">Endonuclease that specifically degrades the RNA of RNA-DNA hybrids.</text>
</comment>
<dbReference type="InterPro" id="IPR012337">
    <property type="entry name" value="RNaseH-like_sf"/>
</dbReference>
<comment type="catalytic activity">
    <reaction evidence="1 12 13">
        <text>Endonucleolytic cleavage to 5'-phosphomonoester.</text>
        <dbReference type="EC" id="3.1.26.4"/>
    </reaction>
</comment>
<dbReference type="PANTHER" id="PTHR10954:SF18">
    <property type="entry name" value="RIBONUCLEASE HII"/>
    <property type="match status" value="1"/>
</dbReference>
<sequence length="224" mass="24638">MARRVDPSFDLEDELWAQGCETIVGIDEVGKGAWAGPLVIGAVVVPRGDLIAGVRDSKAMTPRARDDAYDRIIEWCLDWSIGEASATECDELGMAAAQKLACRRAITALSVMPDVAISDGTWDFVSPLVPRVEMRVKADRDCGSVAAASVVAKVSRDRQMVAWSQSYPYWSFEGNKGYPCPAHIRALHGHGPSAIHRRSWAFMDNHVHWSGSRRVVRGQMPTLF</sequence>
<feature type="binding site" evidence="12">
    <location>
        <position position="27"/>
    </location>
    <ligand>
        <name>a divalent metal cation</name>
        <dbReference type="ChEBI" id="CHEBI:60240"/>
    </ligand>
</feature>
<protein>
    <recommendedName>
        <fullName evidence="13">Ribonuclease</fullName>
        <ecNumber evidence="13">3.1.26.4</ecNumber>
    </recommendedName>
</protein>
<dbReference type="PANTHER" id="PTHR10954">
    <property type="entry name" value="RIBONUCLEASE H2 SUBUNIT A"/>
    <property type="match status" value="1"/>
</dbReference>
<accession>A0A2G6KB77</accession>
<dbReference type="InterPro" id="IPR022898">
    <property type="entry name" value="RNase_HII"/>
</dbReference>
<name>A0A2G6KB77_9ACTN</name>
<organism evidence="15 16">
    <name type="scientific">Ilumatobacter coccineus</name>
    <dbReference type="NCBI Taxonomy" id="467094"/>
    <lineage>
        <taxon>Bacteria</taxon>
        <taxon>Bacillati</taxon>
        <taxon>Actinomycetota</taxon>
        <taxon>Acidimicrobiia</taxon>
        <taxon>Acidimicrobiales</taxon>
        <taxon>Ilumatobacteraceae</taxon>
        <taxon>Ilumatobacter</taxon>
    </lineage>
</organism>
<evidence type="ECO:0000259" key="14">
    <source>
        <dbReference type="PROSITE" id="PS51975"/>
    </source>
</evidence>
<dbReference type="Proteomes" id="UP000230914">
    <property type="component" value="Unassembled WGS sequence"/>
</dbReference>
<comment type="cofactor">
    <cofactor evidence="12">
        <name>Mn(2+)</name>
        <dbReference type="ChEBI" id="CHEBI:29035"/>
    </cofactor>
    <cofactor evidence="12">
        <name>Mg(2+)</name>
        <dbReference type="ChEBI" id="CHEBI:18420"/>
    </cofactor>
    <text evidence="12">Manganese or magnesium. Binds 1 divalent metal ion per monomer in the absence of substrate. May bind a second metal ion after substrate binding.</text>
</comment>
<dbReference type="AlphaFoldDB" id="A0A2G6KB77"/>
<keyword evidence="9 12" id="KW-0255">Endonuclease</keyword>
<dbReference type="PROSITE" id="PS51975">
    <property type="entry name" value="RNASE_H_2"/>
    <property type="match status" value="1"/>
</dbReference>
<evidence type="ECO:0000256" key="9">
    <source>
        <dbReference type="ARBA" id="ARBA00022759"/>
    </source>
</evidence>
<keyword evidence="10 12" id="KW-0378">Hydrolase</keyword>
<keyword evidence="7 12" id="KW-0540">Nuclease</keyword>
<evidence type="ECO:0000256" key="7">
    <source>
        <dbReference type="ARBA" id="ARBA00022722"/>
    </source>
</evidence>
<dbReference type="GO" id="GO:0004523">
    <property type="term" value="F:RNA-DNA hybrid ribonuclease activity"/>
    <property type="evidence" value="ECO:0007669"/>
    <property type="project" value="UniProtKB-UniRule"/>
</dbReference>
<evidence type="ECO:0000256" key="10">
    <source>
        <dbReference type="ARBA" id="ARBA00022801"/>
    </source>
</evidence>
<dbReference type="GO" id="GO:0005737">
    <property type="term" value="C:cytoplasm"/>
    <property type="evidence" value="ECO:0007669"/>
    <property type="project" value="UniProtKB-SubCell"/>
</dbReference>
<feature type="binding site" evidence="12">
    <location>
        <position position="119"/>
    </location>
    <ligand>
        <name>a divalent metal cation</name>
        <dbReference type="ChEBI" id="CHEBI:60240"/>
    </ligand>
</feature>
<evidence type="ECO:0000256" key="12">
    <source>
        <dbReference type="PROSITE-ProRule" id="PRU01319"/>
    </source>
</evidence>
<dbReference type="InterPro" id="IPR001352">
    <property type="entry name" value="RNase_HII/HIII"/>
</dbReference>
<comment type="caution">
    <text evidence="15">The sequence shown here is derived from an EMBL/GenBank/DDBJ whole genome shotgun (WGS) entry which is preliminary data.</text>
</comment>
<evidence type="ECO:0000313" key="15">
    <source>
        <dbReference type="EMBL" id="PIE32923.1"/>
    </source>
</evidence>
<dbReference type="EMBL" id="PDSL01000040">
    <property type="protein sequence ID" value="PIE32923.1"/>
    <property type="molecule type" value="Genomic_DNA"/>
</dbReference>
<evidence type="ECO:0000256" key="11">
    <source>
        <dbReference type="ARBA" id="ARBA00023211"/>
    </source>
</evidence>
<dbReference type="CDD" id="cd07182">
    <property type="entry name" value="RNase_HII_bacteria_HII_like"/>
    <property type="match status" value="1"/>
</dbReference>
<dbReference type="EC" id="3.1.26.4" evidence="13"/>
<gene>
    <name evidence="15" type="ORF">CSA55_02705</name>
</gene>
<comment type="subcellular location">
    <subcellularLocation>
        <location evidence="4">Cytoplasm</location>
    </subcellularLocation>
</comment>
<evidence type="ECO:0000256" key="3">
    <source>
        <dbReference type="ARBA" id="ARBA00004065"/>
    </source>
</evidence>
<feature type="binding site" evidence="12">
    <location>
        <position position="28"/>
    </location>
    <ligand>
        <name>a divalent metal cation</name>
        <dbReference type="ChEBI" id="CHEBI:60240"/>
    </ligand>
</feature>
<evidence type="ECO:0000256" key="6">
    <source>
        <dbReference type="ARBA" id="ARBA00022490"/>
    </source>
</evidence>
<dbReference type="GO" id="GO:0006298">
    <property type="term" value="P:mismatch repair"/>
    <property type="evidence" value="ECO:0007669"/>
    <property type="project" value="TreeGrafter"/>
</dbReference>
<evidence type="ECO:0000256" key="13">
    <source>
        <dbReference type="RuleBase" id="RU003515"/>
    </source>
</evidence>
<evidence type="ECO:0000256" key="5">
    <source>
        <dbReference type="ARBA" id="ARBA00007383"/>
    </source>
</evidence>
<proteinExistence type="inferred from homology"/>
<evidence type="ECO:0000256" key="2">
    <source>
        <dbReference type="ARBA" id="ARBA00001946"/>
    </source>
</evidence>
<dbReference type="NCBIfam" id="NF000595">
    <property type="entry name" value="PRK00015.1-3"/>
    <property type="match status" value="1"/>
</dbReference>
<evidence type="ECO:0000313" key="16">
    <source>
        <dbReference type="Proteomes" id="UP000230914"/>
    </source>
</evidence>
<keyword evidence="6" id="KW-0963">Cytoplasm</keyword>
<evidence type="ECO:0000256" key="1">
    <source>
        <dbReference type="ARBA" id="ARBA00000077"/>
    </source>
</evidence>
<dbReference type="GO" id="GO:0043137">
    <property type="term" value="P:DNA replication, removal of RNA primer"/>
    <property type="evidence" value="ECO:0007669"/>
    <property type="project" value="TreeGrafter"/>
</dbReference>
<keyword evidence="11" id="KW-0464">Manganese</keyword>
<reference evidence="15 16" key="1">
    <citation type="submission" date="2017-10" db="EMBL/GenBank/DDBJ databases">
        <title>Novel microbial diversity and functional potential in the marine mammal oral microbiome.</title>
        <authorList>
            <person name="Dudek N.K."/>
            <person name="Sun C.L."/>
            <person name="Burstein D."/>
            <person name="Kantor R.S."/>
            <person name="Aliaga Goltsman D.S."/>
            <person name="Bik E.M."/>
            <person name="Thomas B.C."/>
            <person name="Banfield J.F."/>
            <person name="Relman D.A."/>
        </authorList>
    </citation>
    <scope>NUCLEOTIDE SEQUENCE [LARGE SCALE GENOMIC DNA]</scope>
    <source>
        <strain evidence="15">DOLJORAL78_61_10</strain>
    </source>
</reference>